<organism evidence="1 2">
    <name type="scientific">Thermothielavioides terrestris (strain ATCC 38088 / NRRL 8126)</name>
    <name type="common">Thielavia terrestris</name>
    <dbReference type="NCBI Taxonomy" id="578455"/>
    <lineage>
        <taxon>Eukaryota</taxon>
        <taxon>Fungi</taxon>
        <taxon>Dikarya</taxon>
        <taxon>Ascomycota</taxon>
        <taxon>Pezizomycotina</taxon>
        <taxon>Sordariomycetes</taxon>
        <taxon>Sordariomycetidae</taxon>
        <taxon>Sordariales</taxon>
        <taxon>Chaetomiaceae</taxon>
        <taxon>Thermothielavioides</taxon>
        <taxon>Thermothielavioides terrestris</taxon>
    </lineage>
</organism>
<dbReference type="GeneID" id="11515466"/>
<dbReference type="Proteomes" id="UP000008181">
    <property type="component" value="Chromosome 1"/>
</dbReference>
<dbReference type="HOGENOM" id="CLU_032415_0_0_1"/>
<dbReference type="eggNOG" id="ENOG502SI2I">
    <property type="taxonomic scope" value="Eukaryota"/>
</dbReference>
<name>G2QV83_THETT</name>
<reference evidence="1 2" key="1">
    <citation type="journal article" date="2011" name="Nat. Biotechnol.">
        <title>Comparative genomic analysis of the thermophilic biomass-degrading fungi Myceliophthora thermophila and Thielavia terrestris.</title>
        <authorList>
            <person name="Berka R.M."/>
            <person name="Grigoriev I.V."/>
            <person name="Otillar R."/>
            <person name="Salamov A."/>
            <person name="Grimwood J."/>
            <person name="Reid I."/>
            <person name="Ishmael N."/>
            <person name="John T."/>
            <person name="Darmond C."/>
            <person name="Moisan M.-C."/>
            <person name="Henrissat B."/>
            <person name="Coutinho P.M."/>
            <person name="Lombard V."/>
            <person name="Natvig D.O."/>
            <person name="Lindquist E."/>
            <person name="Schmutz J."/>
            <person name="Lucas S."/>
            <person name="Harris P."/>
            <person name="Powlowski J."/>
            <person name="Bellemare A."/>
            <person name="Taylor D."/>
            <person name="Butler G."/>
            <person name="de Vries R.P."/>
            <person name="Allijn I.E."/>
            <person name="van den Brink J."/>
            <person name="Ushinsky S."/>
            <person name="Storms R."/>
            <person name="Powell A.J."/>
            <person name="Paulsen I.T."/>
            <person name="Elbourne L.D.H."/>
            <person name="Baker S.E."/>
            <person name="Magnuson J."/>
            <person name="LaBoissiere S."/>
            <person name="Clutterbuck A.J."/>
            <person name="Martinez D."/>
            <person name="Wogulis M."/>
            <person name="de Leon A.L."/>
            <person name="Rey M.W."/>
            <person name="Tsang A."/>
        </authorList>
    </citation>
    <scope>NUCLEOTIDE SEQUENCE [LARGE SCALE GENOMIC DNA]</scope>
    <source>
        <strain evidence="2">ATCC 38088 / NRRL 8126</strain>
    </source>
</reference>
<dbReference type="OrthoDB" id="5404564at2759"/>
<dbReference type="RefSeq" id="XP_003649306.1">
    <property type="nucleotide sequence ID" value="XM_003649258.1"/>
</dbReference>
<keyword evidence="2" id="KW-1185">Reference proteome</keyword>
<gene>
    <name evidence="1" type="ORF">THITE_2141171</name>
</gene>
<proteinExistence type="predicted"/>
<dbReference type="AlphaFoldDB" id="G2QV83"/>
<dbReference type="PANTHER" id="PTHR38886">
    <property type="entry name" value="SESA DOMAIN-CONTAINING PROTEIN"/>
    <property type="match status" value="1"/>
</dbReference>
<evidence type="ECO:0000313" key="1">
    <source>
        <dbReference type="EMBL" id="AEO62970.1"/>
    </source>
</evidence>
<evidence type="ECO:0000313" key="2">
    <source>
        <dbReference type="Proteomes" id="UP000008181"/>
    </source>
</evidence>
<sequence>MSKIAWRVAHAFTKGRHSAPREFREVENQLYSLSAALAAFKDVCGGDVTVDPADLPARFRNGERDGLRTVTGILDNCRETLKHLEGIVDRYSIVAAGPKDKDPEESRLRRWSAELLKNYRKIEWTTQAGDLAALRSQLMVHTNSLDLVLGIIVSSRTSRIEDSLRESSSMMKEIYSWWAQNLKNTTTSPPRLPPERKPTEMEQTEMGLQGAVQPISFEIHVMENGAPQLLCAEARLHDGWAEPGSSQLFLCGCKRTAANPENGSAHPRVENIALSQLSFPFRQTGDAAVWTLFKALDRSTNEMVTVLIRNVAPADMCELEESFIRRLAHMQASAMLQQGISNMLVHVSPDGKHVRALNIQGDVKNLHKSIDAVAFRMGHRQLSKPNVEGLSLLNYQELGNALERYNDPSLAHAELWIYYAKENADEPADVTKSVVHSAKTLHQRLEDMRMELFITSLQSPRPDETVALHLQATEVECEVAAISDAELLITRSRDDGRHRLIVTSRNRCTVLTQVLPDTFFAPPPSQVPTFASPTWLIQLDASGRRRVYHYPNGFRFLRFRNTSAERMFELGRNALLQGALPVRELAVREKTEDQL</sequence>
<accession>G2QV83</accession>
<dbReference type="PANTHER" id="PTHR38886:SF1">
    <property type="entry name" value="NACHT-NTPASE AND P-LOOP NTPASES N-TERMINAL DOMAIN-CONTAINING PROTEIN"/>
    <property type="match status" value="1"/>
</dbReference>
<dbReference type="KEGG" id="ttt:THITE_2141171"/>
<protein>
    <submittedName>
        <fullName evidence="1">Uncharacterized protein</fullName>
    </submittedName>
</protein>
<dbReference type="EMBL" id="CP003009">
    <property type="protein sequence ID" value="AEO62970.1"/>
    <property type="molecule type" value="Genomic_DNA"/>
</dbReference>